<dbReference type="SMART" id="SM00054">
    <property type="entry name" value="EFh"/>
    <property type="match status" value="3"/>
</dbReference>
<dbReference type="AlphaFoldDB" id="A0A8H5CB02"/>
<evidence type="ECO:0000313" key="8">
    <source>
        <dbReference type="EMBL" id="KAF5337237.1"/>
    </source>
</evidence>
<dbReference type="GO" id="GO:0005509">
    <property type="term" value="F:calcium ion binding"/>
    <property type="evidence" value="ECO:0007669"/>
    <property type="project" value="InterPro"/>
</dbReference>
<dbReference type="PANTHER" id="PTHR46212">
    <property type="entry name" value="PEFLIN"/>
    <property type="match status" value="1"/>
</dbReference>
<evidence type="ECO:0000256" key="5">
    <source>
        <dbReference type="ARBA" id="ARBA00022837"/>
    </source>
</evidence>
<dbReference type="GO" id="GO:0005737">
    <property type="term" value="C:cytoplasm"/>
    <property type="evidence" value="ECO:0007669"/>
    <property type="project" value="UniProtKB-SubCell"/>
</dbReference>
<evidence type="ECO:0000313" key="9">
    <source>
        <dbReference type="Proteomes" id="UP000541558"/>
    </source>
</evidence>
<keyword evidence="2" id="KW-0963">Cytoplasm</keyword>
<evidence type="ECO:0000259" key="7">
    <source>
        <dbReference type="PROSITE" id="PS50222"/>
    </source>
</evidence>
<dbReference type="Pfam" id="PF13499">
    <property type="entry name" value="EF-hand_7"/>
    <property type="match status" value="1"/>
</dbReference>
<dbReference type="InterPro" id="IPR018247">
    <property type="entry name" value="EF_Hand_1_Ca_BS"/>
</dbReference>
<protein>
    <recommendedName>
        <fullName evidence="7">EF-hand domain-containing protein</fullName>
    </recommendedName>
</protein>
<dbReference type="InterPro" id="IPR011992">
    <property type="entry name" value="EF-hand-dom_pair"/>
</dbReference>
<evidence type="ECO:0000256" key="3">
    <source>
        <dbReference type="ARBA" id="ARBA00022723"/>
    </source>
</evidence>
<dbReference type="InterPro" id="IPR051426">
    <property type="entry name" value="Peflin/Sorcin_CaBP"/>
</dbReference>
<keyword evidence="9" id="KW-1185">Reference proteome</keyword>
<evidence type="ECO:0000256" key="4">
    <source>
        <dbReference type="ARBA" id="ARBA00022737"/>
    </source>
</evidence>
<dbReference type="PROSITE" id="PS00018">
    <property type="entry name" value="EF_HAND_1"/>
    <property type="match status" value="1"/>
</dbReference>
<evidence type="ECO:0000256" key="1">
    <source>
        <dbReference type="ARBA" id="ARBA00004496"/>
    </source>
</evidence>
<dbReference type="Proteomes" id="UP000541558">
    <property type="component" value="Unassembled WGS sequence"/>
</dbReference>
<accession>A0A8H5CB02</accession>
<dbReference type="InterPro" id="IPR002048">
    <property type="entry name" value="EF_hand_dom"/>
</dbReference>
<comment type="subcellular location">
    <subcellularLocation>
        <location evidence="1">Cytoplasm</location>
    </subcellularLocation>
</comment>
<dbReference type="PROSITE" id="PS50222">
    <property type="entry name" value="EF_HAND_2"/>
    <property type="match status" value="2"/>
</dbReference>
<keyword evidence="3" id="KW-0479">Metal-binding</keyword>
<sequence>MPRPDTTNTPSTPGTANRYAEYGPPPTSRNPRGRRPRPSRQDSDSTGRMSYAWYGPPGGSRTPRETPPTSRTGRDDVTDTYPKPATKRQNDDSDPEADLNRRRRRVAFAPTESPEPEEPPIVPTVTVWGPPAVDSPRKLNENRRRPAIQCKTEATLSPDPPPPPLEASPLRVDRSGLVASTPLPPSPISPLVVNHEVYSTYPGLDPEWKAFLAADADQSGFIDATELQTALVNIPWNRPFDPKTVNMLINMFDLDHNEVISFNEFRGLLRYVREWREVFEAVDQDHSSSIDPRELRKALYHFGYKLSSSLVGMIHDKYTSDAGEPDEDRGISFDRFLRACLGVERSQKAFKKGHHPDHRGRVRFNEEQFMIAALNSIEV</sequence>
<feature type="compositionally biased region" description="Basic and acidic residues" evidence="6">
    <location>
        <begin position="135"/>
        <end position="144"/>
    </location>
</feature>
<name>A0A8H5CB02_9AGAR</name>
<dbReference type="GO" id="GO:0048306">
    <property type="term" value="F:calcium-dependent protein binding"/>
    <property type="evidence" value="ECO:0007669"/>
    <property type="project" value="UniProtKB-ARBA"/>
</dbReference>
<dbReference type="SUPFAM" id="SSF47473">
    <property type="entry name" value="EF-hand"/>
    <property type="match status" value="1"/>
</dbReference>
<feature type="region of interest" description="Disordered" evidence="6">
    <location>
        <begin position="1"/>
        <end position="145"/>
    </location>
</feature>
<dbReference type="EMBL" id="JAACJK010000057">
    <property type="protein sequence ID" value="KAF5337237.1"/>
    <property type="molecule type" value="Genomic_DNA"/>
</dbReference>
<proteinExistence type="predicted"/>
<feature type="compositionally biased region" description="Polar residues" evidence="6">
    <location>
        <begin position="1"/>
        <end position="15"/>
    </location>
</feature>
<feature type="domain" description="EF-hand" evidence="7">
    <location>
        <begin position="270"/>
        <end position="305"/>
    </location>
</feature>
<keyword evidence="5" id="KW-0106">Calcium</keyword>
<reference evidence="8 9" key="1">
    <citation type="journal article" date="2020" name="ISME J.">
        <title>Uncovering the hidden diversity of litter-decomposition mechanisms in mushroom-forming fungi.</title>
        <authorList>
            <person name="Floudas D."/>
            <person name="Bentzer J."/>
            <person name="Ahren D."/>
            <person name="Johansson T."/>
            <person name="Persson P."/>
            <person name="Tunlid A."/>
        </authorList>
    </citation>
    <scope>NUCLEOTIDE SEQUENCE [LARGE SCALE GENOMIC DNA]</scope>
    <source>
        <strain evidence="8 9">CBS 175.51</strain>
    </source>
</reference>
<dbReference type="OrthoDB" id="2994575at2759"/>
<evidence type="ECO:0000256" key="6">
    <source>
        <dbReference type="SAM" id="MobiDB-lite"/>
    </source>
</evidence>
<feature type="domain" description="EF-hand" evidence="7">
    <location>
        <begin position="209"/>
        <end position="237"/>
    </location>
</feature>
<keyword evidence="4" id="KW-0677">Repeat</keyword>
<comment type="caution">
    <text evidence="8">The sequence shown here is derived from an EMBL/GenBank/DDBJ whole genome shotgun (WGS) entry which is preliminary data.</text>
</comment>
<organism evidence="8 9">
    <name type="scientific">Ephemerocybe angulata</name>
    <dbReference type="NCBI Taxonomy" id="980116"/>
    <lineage>
        <taxon>Eukaryota</taxon>
        <taxon>Fungi</taxon>
        <taxon>Dikarya</taxon>
        <taxon>Basidiomycota</taxon>
        <taxon>Agaricomycotina</taxon>
        <taxon>Agaricomycetes</taxon>
        <taxon>Agaricomycetidae</taxon>
        <taxon>Agaricales</taxon>
        <taxon>Agaricineae</taxon>
        <taxon>Psathyrellaceae</taxon>
        <taxon>Ephemerocybe</taxon>
    </lineage>
</organism>
<dbReference type="Gene3D" id="1.10.238.10">
    <property type="entry name" value="EF-hand"/>
    <property type="match status" value="1"/>
</dbReference>
<gene>
    <name evidence="8" type="ORF">D9611_003060</name>
</gene>
<dbReference type="PANTHER" id="PTHR46212:SF3">
    <property type="entry name" value="GH27120P"/>
    <property type="match status" value="1"/>
</dbReference>
<evidence type="ECO:0000256" key="2">
    <source>
        <dbReference type="ARBA" id="ARBA00022490"/>
    </source>
</evidence>